<keyword evidence="2" id="KW-0548">Nucleotidyltransferase</keyword>
<keyword evidence="1" id="KW-0808">Transferase</keyword>
<organism evidence="12 13">
    <name type="scientific">Tritrichomonas musculus</name>
    <dbReference type="NCBI Taxonomy" id="1915356"/>
    <lineage>
        <taxon>Eukaryota</taxon>
        <taxon>Metamonada</taxon>
        <taxon>Parabasalia</taxon>
        <taxon>Tritrichomonadida</taxon>
        <taxon>Tritrichomonadidae</taxon>
        <taxon>Tritrichomonas</taxon>
    </lineage>
</organism>
<keyword evidence="8" id="KW-0378">Hydrolase</keyword>
<evidence type="ECO:0000256" key="1">
    <source>
        <dbReference type="ARBA" id="ARBA00022679"/>
    </source>
</evidence>
<keyword evidence="7" id="KW-0255">Endonuclease</keyword>
<dbReference type="EMBL" id="JAPFFF010000021">
    <property type="protein sequence ID" value="KAK8854256.1"/>
    <property type="molecule type" value="Genomic_DNA"/>
</dbReference>
<evidence type="ECO:0000256" key="6">
    <source>
        <dbReference type="ARBA" id="ARBA00022741"/>
    </source>
</evidence>
<evidence type="ECO:0000313" key="13">
    <source>
        <dbReference type="Proteomes" id="UP001470230"/>
    </source>
</evidence>
<accession>A0ABR2HXM3</accession>
<evidence type="ECO:0000256" key="4">
    <source>
        <dbReference type="ARBA" id="ARBA00022722"/>
    </source>
</evidence>
<keyword evidence="4" id="KW-0540">Nuclease</keyword>
<keyword evidence="13" id="KW-1185">Reference proteome</keyword>
<evidence type="ECO:0000256" key="10">
    <source>
        <dbReference type="ARBA" id="ARBA00023125"/>
    </source>
</evidence>
<dbReference type="InterPro" id="IPR049912">
    <property type="entry name" value="CRESS_DNA_REP"/>
</dbReference>
<name>A0ABR2HXM3_9EUKA</name>
<evidence type="ECO:0000259" key="11">
    <source>
        <dbReference type="PROSITE" id="PS52020"/>
    </source>
</evidence>
<gene>
    <name evidence="12" type="ORF">M9Y10_016815</name>
</gene>
<evidence type="ECO:0000256" key="2">
    <source>
        <dbReference type="ARBA" id="ARBA00022695"/>
    </source>
</evidence>
<keyword evidence="5" id="KW-0479">Metal-binding</keyword>
<keyword evidence="10" id="KW-0238">DNA-binding</keyword>
<proteinExistence type="predicted"/>
<evidence type="ECO:0000256" key="8">
    <source>
        <dbReference type="ARBA" id="ARBA00022801"/>
    </source>
</evidence>
<keyword evidence="9" id="KW-0190">Covalent protein-DNA linkage</keyword>
<evidence type="ECO:0000256" key="5">
    <source>
        <dbReference type="ARBA" id="ARBA00022723"/>
    </source>
</evidence>
<feature type="domain" description="CRESS-DNA virus Rep endonuclease" evidence="11">
    <location>
        <begin position="1"/>
        <end position="75"/>
    </location>
</feature>
<dbReference type="PROSITE" id="PS52020">
    <property type="entry name" value="CRESS_DNA_REP"/>
    <property type="match status" value="1"/>
</dbReference>
<reference evidence="12 13" key="1">
    <citation type="submission" date="2024-04" db="EMBL/GenBank/DDBJ databases">
        <title>Tritrichomonas musculus Genome.</title>
        <authorList>
            <person name="Alves-Ferreira E."/>
            <person name="Grigg M."/>
            <person name="Lorenzi H."/>
            <person name="Galac M."/>
        </authorList>
    </citation>
    <scope>NUCLEOTIDE SEQUENCE [LARGE SCALE GENOMIC DNA]</scope>
    <source>
        <strain evidence="12 13">EAF2021</strain>
    </source>
</reference>
<evidence type="ECO:0000256" key="9">
    <source>
        <dbReference type="ARBA" id="ARBA00023124"/>
    </source>
</evidence>
<comment type="caution">
    <text evidence="12">The sequence shown here is derived from an EMBL/GenBank/DDBJ whole genome shotgun (WGS) entry which is preliminary data.</text>
</comment>
<dbReference type="Gene3D" id="3.40.1310.20">
    <property type="match status" value="1"/>
</dbReference>
<sequence>MKKLSPIWYVVAGEELAPSTNHKHWHIYCHFVDRVYFSRLRFTLLSAHIDECRGTEYDNYRYVTKEKKIFEEGQFTGKTSNHKEKVERLIKMMEDIKTLSENELE</sequence>
<evidence type="ECO:0000313" key="12">
    <source>
        <dbReference type="EMBL" id="KAK8854256.1"/>
    </source>
</evidence>
<protein>
    <recommendedName>
        <fullName evidence="11">CRESS-DNA virus Rep endonuclease domain-containing protein</fullName>
    </recommendedName>
</protein>
<evidence type="ECO:0000256" key="7">
    <source>
        <dbReference type="ARBA" id="ARBA00022759"/>
    </source>
</evidence>
<evidence type="ECO:0000256" key="3">
    <source>
        <dbReference type="ARBA" id="ARBA00022705"/>
    </source>
</evidence>
<keyword evidence="6" id="KW-0547">Nucleotide-binding</keyword>
<dbReference type="Proteomes" id="UP001470230">
    <property type="component" value="Unassembled WGS sequence"/>
</dbReference>
<keyword evidence="3" id="KW-0235">DNA replication</keyword>